<proteinExistence type="predicted"/>
<organism evidence="2 3">
    <name type="scientific">Bartonella acomydis</name>
    <dbReference type="NCBI Taxonomy" id="686234"/>
    <lineage>
        <taxon>Bacteria</taxon>
        <taxon>Pseudomonadati</taxon>
        <taxon>Pseudomonadota</taxon>
        <taxon>Alphaproteobacteria</taxon>
        <taxon>Hyphomicrobiales</taxon>
        <taxon>Bartonellaceae</taxon>
        <taxon>Bartonella</taxon>
    </lineage>
</organism>
<dbReference type="Proteomes" id="UP001501525">
    <property type="component" value="Unassembled WGS sequence"/>
</dbReference>
<sequence>MLQGPEEKLGLFGRQLGFLNIIIISPLLDGLSLLFKKQIIVKTKADSPFRQKSKMFSLYSASLKYVETL</sequence>
<gene>
    <name evidence="2" type="ORF">GCM10023260_12050</name>
</gene>
<dbReference type="EMBL" id="BAABIY010000039">
    <property type="protein sequence ID" value="GAA5100324.1"/>
    <property type="molecule type" value="Genomic_DNA"/>
</dbReference>
<keyword evidence="1" id="KW-0812">Transmembrane</keyword>
<keyword evidence="1" id="KW-1133">Transmembrane helix</keyword>
<keyword evidence="1" id="KW-0472">Membrane</keyword>
<evidence type="ECO:0000313" key="2">
    <source>
        <dbReference type="EMBL" id="GAA5100324.1"/>
    </source>
</evidence>
<accession>A0ABP9MXF0</accession>
<keyword evidence="3" id="KW-1185">Reference proteome</keyword>
<evidence type="ECO:0000313" key="3">
    <source>
        <dbReference type="Proteomes" id="UP001501525"/>
    </source>
</evidence>
<reference evidence="3" key="1">
    <citation type="journal article" date="2019" name="Int. J. Syst. Evol. Microbiol.">
        <title>The Global Catalogue of Microorganisms (GCM) 10K type strain sequencing project: providing services to taxonomists for standard genome sequencing and annotation.</title>
        <authorList>
            <consortium name="The Broad Institute Genomics Platform"/>
            <consortium name="The Broad Institute Genome Sequencing Center for Infectious Disease"/>
            <person name="Wu L."/>
            <person name="Ma J."/>
        </authorList>
    </citation>
    <scope>NUCLEOTIDE SEQUENCE [LARGE SCALE GENOMIC DNA]</scope>
    <source>
        <strain evidence="3">JCM 17706</strain>
    </source>
</reference>
<comment type="caution">
    <text evidence="2">The sequence shown here is derived from an EMBL/GenBank/DDBJ whole genome shotgun (WGS) entry which is preliminary data.</text>
</comment>
<evidence type="ECO:0000256" key="1">
    <source>
        <dbReference type="SAM" id="Phobius"/>
    </source>
</evidence>
<feature type="transmembrane region" description="Helical" evidence="1">
    <location>
        <begin position="16"/>
        <end position="35"/>
    </location>
</feature>
<name>A0ABP9MXF0_9HYPH</name>
<protein>
    <submittedName>
        <fullName evidence="2">Uncharacterized protein</fullName>
    </submittedName>
</protein>